<dbReference type="GO" id="GO:0003700">
    <property type="term" value="F:DNA-binding transcription factor activity"/>
    <property type="evidence" value="ECO:0007669"/>
    <property type="project" value="TreeGrafter"/>
</dbReference>
<dbReference type="SUPFAM" id="SSF53822">
    <property type="entry name" value="Periplasmic binding protein-like I"/>
    <property type="match status" value="1"/>
</dbReference>
<evidence type="ECO:0000256" key="2">
    <source>
        <dbReference type="ARBA" id="ARBA00023015"/>
    </source>
</evidence>
<protein>
    <submittedName>
        <fullName evidence="6">Fructose repressor fruR, lacI family</fullName>
    </submittedName>
</protein>
<keyword evidence="7" id="KW-1185">Reference proteome</keyword>
<evidence type="ECO:0000313" key="6">
    <source>
        <dbReference type="EMBL" id="GAM57278.1"/>
    </source>
</evidence>
<organism evidence="6 7">
    <name type="scientific">Vibrio ishigakensis</name>
    <dbReference type="NCBI Taxonomy" id="1481914"/>
    <lineage>
        <taxon>Bacteria</taxon>
        <taxon>Pseudomonadati</taxon>
        <taxon>Pseudomonadota</taxon>
        <taxon>Gammaproteobacteria</taxon>
        <taxon>Vibrionales</taxon>
        <taxon>Vibrionaceae</taxon>
        <taxon>Vibrio</taxon>
    </lineage>
</organism>
<evidence type="ECO:0000256" key="4">
    <source>
        <dbReference type="ARBA" id="ARBA00023163"/>
    </source>
</evidence>
<keyword evidence="2" id="KW-0805">Transcription regulation</keyword>
<accession>A0A0B8P1S1</accession>
<dbReference type="PANTHER" id="PTHR30146">
    <property type="entry name" value="LACI-RELATED TRANSCRIPTIONAL REPRESSOR"/>
    <property type="match status" value="1"/>
</dbReference>
<sequence length="239" mass="26886">MITASCDGDAGKEKEVTKRLFERGVDGFFIVPSSKEQLEDTLGRYPSKPIVVLDRDYKIKDQHTVTSNNHLGFFELTNKLLDKKLSEVYVISGDCQIPTIRDRLQGFIDSYTHHELSPVSNWLYSVPKNTAKDGFDGMKMLMQDLNRVPKALVFSSLPILEGALHYIKSHTGVIPTSTIIGTFDDHTMLDFLPNRIVSVEQNAQLIAKHSVQLLLSKIDESTIRNSNIVIPTKLVSRNL</sequence>
<gene>
    <name evidence="6" type="ORF">JCM19231_1439</name>
</gene>
<dbReference type="Proteomes" id="UP000031671">
    <property type="component" value="Unassembled WGS sequence"/>
</dbReference>
<evidence type="ECO:0000256" key="1">
    <source>
        <dbReference type="ARBA" id="ARBA00022491"/>
    </source>
</evidence>
<dbReference type="PANTHER" id="PTHR30146:SF45">
    <property type="entry name" value="CATABOLITE REPRESSOR_ACTIVATOR"/>
    <property type="match status" value="1"/>
</dbReference>
<dbReference type="Pfam" id="PF13377">
    <property type="entry name" value="Peripla_BP_3"/>
    <property type="match status" value="1"/>
</dbReference>
<keyword evidence="4" id="KW-0804">Transcription</keyword>
<proteinExistence type="predicted"/>
<dbReference type="GO" id="GO:0000976">
    <property type="term" value="F:transcription cis-regulatory region binding"/>
    <property type="evidence" value="ECO:0007669"/>
    <property type="project" value="TreeGrafter"/>
</dbReference>
<keyword evidence="3" id="KW-0238">DNA-binding</keyword>
<evidence type="ECO:0000256" key="3">
    <source>
        <dbReference type="ARBA" id="ARBA00023125"/>
    </source>
</evidence>
<feature type="domain" description="Transcriptional regulator LacI/GalR-like sensor" evidence="5">
    <location>
        <begin position="80"/>
        <end position="237"/>
    </location>
</feature>
<evidence type="ECO:0000259" key="5">
    <source>
        <dbReference type="Pfam" id="PF13377"/>
    </source>
</evidence>
<reference evidence="6 7" key="1">
    <citation type="submission" date="2015-01" db="EMBL/GenBank/DDBJ databases">
        <title>Vibrio sp. C1 JCM 19231 whole genome shotgun sequence.</title>
        <authorList>
            <person name="Sawabe T."/>
            <person name="Meirelles P."/>
            <person name="Feng G."/>
            <person name="Sayaka M."/>
            <person name="Hattori M."/>
            <person name="Ohkuma M."/>
        </authorList>
    </citation>
    <scope>NUCLEOTIDE SEQUENCE [LARGE SCALE GENOMIC DNA]</scope>
    <source>
        <strain evidence="7">JCM 19231</strain>
    </source>
</reference>
<comment type="caution">
    <text evidence="6">The sequence shown here is derived from an EMBL/GenBank/DDBJ whole genome shotgun (WGS) entry which is preliminary data.</text>
</comment>
<name>A0A0B8P1S1_9VIBR</name>
<keyword evidence="1" id="KW-0678">Repressor</keyword>
<dbReference type="EMBL" id="BBRZ01000049">
    <property type="protein sequence ID" value="GAM57278.1"/>
    <property type="molecule type" value="Genomic_DNA"/>
</dbReference>
<reference evidence="6 7" key="2">
    <citation type="submission" date="2015-01" db="EMBL/GenBank/DDBJ databases">
        <authorList>
            <consortium name="NBRP consortium"/>
            <person name="Sawabe T."/>
            <person name="Meirelles P."/>
            <person name="Feng G."/>
            <person name="Sayaka M."/>
            <person name="Hattori M."/>
            <person name="Ohkuma M."/>
        </authorList>
    </citation>
    <scope>NUCLEOTIDE SEQUENCE [LARGE SCALE GENOMIC DNA]</scope>
    <source>
        <strain evidence="7">JCM 19231</strain>
    </source>
</reference>
<dbReference type="Gene3D" id="3.40.50.2300">
    <property type="match status" value="2"/>
</dbReference>
<dbReference type="InterPro" id="IPR028082">
    <property type="entry name" value="Peripla_BP_I"/>
</dbReference>
<evidence type="ECO:0000313" key="7">
    <source>
        <dbReference type="Proteomes" id="UP000031671"/>
    </source>
</evidence>
<dbReference type="AlphaFoldDB" id="A0A0B8P1S1"/>
<dbReference type="InterPro" id="IPR046335">
    <property type="entry name" value="LacI/GalR-like_sensor"/>
</dbReference>